<dbReference type="AlphaFoldDB" id="A0AAP0MJ27"/>
<protein>
    <submittedName>
        <fullName evidence="2">Uncharacterized protein</fullName>
    </submittedName>
</protein>
<evidence type="ECO:0000256" key="1">
    <source>
        <dbReference type="SAM" id="Phobius"/>
    </source>
</evidence>
<name>A0AAP0MJ27_9ROSI</name>
<gene>
    <name evidence="2" type="ORF">WN944_006376</name>
</gene>
<comment type="caution">
    <text evidence="2">The sequence shown here is derived from an EMBL/GenBank/DDBJ whole genome shotgun (WGS) entry which is preliminary data.</text>
</comment>
<reference evidence="2 3" key="1">
    <citation type="submission" date="2024-05" db="EMBL/GenBank/DDBJ databases">
        <title>Haplotype-resolved chromosome-level genome assembly of Huyou (Citrus changshanensis).</title>
        <authorList>
            <person name="Miao C."/>
            <person name="Chen W."/>
            <person name="Wu Y."/>
            <person name="Wang L."/>
            <person name="Zhao S."/>
            <person name="Grierson D."/>
            <person name="Xu C."/>
            <person name="Chen K."/>
        </authorList>
    </citation>
    <scope>NUCLEOTIDE SEQUENCE [LARGE SCALE GENOMIC DNA]</scope>
    <source>
        <strain evidence="2">01-14</strain>
        <tissue evidence="2">Leaf</tissue>
    </source>
</reference>
<keyword evidence="1" id="KW-1133">Transmembrane helix</keyword>
<feature type="transmembrane region" description="Helical" evidence="1">
    <location>
        <begin position="47"/>
        <end position="68"/>
    </location>
</feature>
<accession>A0AAP0MJ27</accession>
<organism evidence="2 3">
    <name type="scientific">Citrus x changshan-huyou</name>
    <dbReference type="NCBI Taxonomy" id="2935761"/>
    <lineage>
        <taxon>Eukaryota</taxon>
        <taxon>Viridiplantae</taxon>
        <taxon>Streptophyta</taxon>
        <taxon>Embryophyta</taxon>
        <taxon>Tracheophyta</taxon>
        <taxon>Spermatophyta</taxon>
        <taxon>Magnoliopsida</taxon>
        <taxon>eudicotyledons</taxon>
        <taxon>Gunneridae</taxon>
        <taxon>Pentapetalae</taxon>
        <taxon>rosids</taxon>
        <taxon>malvids</taxon>
        <taxon>Sapindales</taxon>
        <taxon>Rutaceae</taxon>
        <taxon>Aurantioideae</taxon>
        <taxon>Citrus</taxon>
    </lineage>
</organism>
<keyword evidence="1" id="KW-0812">Transmembrane</keyword>
<evidence type="ECO:0000313" key="2">
    <source>
        <dbReference type="EMBL" id="KAK9214384.1"/>
    </source>
</evidence>
<dbReference type="Proteomes" id="UP001428341">
    <property type="component" value="Unassembled WGS sequence"/>
</dbReference>
<keyword evidence="3" id="KW-1185">Reference proteome</keyword>
<evidence type="ECO:0000313" key="3">
    <source>
        <dbReference type="Proteomes" id="UP001428341"/>
    </source>
</evidence>
<dbReference type="EMBL" id="JBCGBO010000003">
    <property type="protein sequence ID" value="KAK9214384.1"/>
    <property type="molecule type" value="Genomic_DNA"/>
</dbReference>
<proteinExistence type="predicted"/>
<sequence>MNLKVDDTARKLSWRARWYIAQEIGGSLRYLHEECGGEPIVRYSVPLMLSFLFVVNYSVHLMLSFLIVEQW</sequence>
<keyword evidence="1" id="KW-0472">Membrane</keyword>